<evidence type="ECO:0000256" key="3">
    <source>
        <dbReference type="ARBA" id="ARBA00022692"/>
    </source>
</evidence>
<keyword evidence="8" id="KW-0862">Zinc</keyword>
<reference evidence="10" key="1">
    <citation type="submission" date="2018-10" db="EMBL/GenBank/DDBJ databases">
        <title>Hidden diversity of soil giant viruses.</title>
        <authorList>
            <person name="Schulz F."/>
            <person name="Alteio L."/>
            <person name="Goudeau D."/>
            <person name="Ryan E.M."/>
            <person name="Malmstrom R.R."/>
            <person name="Blanchard J."/>
            <person name="Woyke T."/>
        </authorList>
    </citation>
    <scope>NUCLEOTIDE SEQUENCE</scope>
    <source>
        <strain evidence="10">GAV1</strain>
    </source>
</reference>
<accession>A0A3G4ZZL0</accession>
<evidence type="ECO:0000313" key="10">
    <source>
        <dbReference type="EMBL" id="AYV80357.1"/>
    </source>
</evidence>
<dbReference type="InterPro" id="IPR001841">
    <property type="entry name" value="Znf_RING"/>
</dbReference>
<dbReference type="PANTHER" id="PTHR23063:SF52">
    <property type="entry name" value="LYSOPHOSPHATIDYLCHOLINE ACYLTRANSFERASE"/>
    <property type="match status" value="1"/>
</dbReference>
<proteinExistence type="predicted"/>
<keyword evidence="3" id="KW-0812">Transmembrane</keyword>
<evidence type="ECO:0000256" key="1">
    <source>
        <dbReference type="ARBA" id="ARBA00004370"/>
    </source>
</evidence>
<dbReference type="SMART" id="SM00563">
    <property type="entry name" value="PlsC"/>
    <property type="match status" value="1"/>
</dbReference>
<evidence type="ECO:0000259" key="9">
    <source>
        <dbReference type="PROSITE" id="PS50089"/>
    </source>
</evidence>
<gene>
    <name evidence="10" type="ORF">Gaeavirus38_3</name>
</gene>
<dbReference type="GO" id="GO:0016020">
    <property type="term" value="C:membrane"/>
    <property type="evidence" value="ECO:0007669"/>
    <property type="project" value="UniProtKB-SubCell"/>
</dbReference>
<keyword evidence="4" id="KW-1133">Transmembrane helix</keyword>
<dbReference type="PROSITE" id="PS50089">
    <property type="entry name" value="ZF_RING_2"/>
    <property type="match status" value="1"/>
</dbReference>
<dbReference type="PANTHER" id="PTHR23063">
    <property type="entry name" value="PHOSPHOLIPID ACYLTRANSFERASE"/>
    <property type="match status" value="1"/>
</dbReference>
<dbReference type="GO" id="GO:0006629">
    <property type="term" value="P:lipid metabolic process"/>
    <property type="evidence" value="ECO:0007669"/>
    <property type="project" value="UniProtKB-KW"/>
</dbReference>
<name>A0A3G4ZZL0_9VIRU</name>
<sequence length="354" mass="40587">MSSNKSPKILSKSIESKIVINSRCHCKKYFMNTENIRLIYPCSHFMHDQCINDLLTSNIKLKRKHDLIKCPICQADISMILTEDQIQNNKKYLQYKTDLNSIKLTPTGSINPLRLPYGILNFTGFMNKLILAQSKTDIINVIDCLLKTLNVKINVIDNTQNSPIEYKNNTICWKNKSDSDSKIVLLPNHTSYLDSPVLLHLFKCGFIANEFITTTQIGSIFAAKCNLLIFDQNKDTNVVNKIKEYLNTHKIITIFPEGTIGSNHTLLRFRTGAFYTDANICPIVIKYRPHIWDDDIKTIIFKLTSQPEINVDIIINDLVHPPFDDNKINNVRNFMAEIGELKLSRVSTKFCNNI</sequence>
<keyword evidence="7 10" id="KW-0012">Acyltransferase</keyword>
<dbReference type="GO" id="GO:0016746">
    <property type="term" value="F:acyltransferase activity"/>
    <property type="evidence" value="ECO:0007669"/>
    <property type="project" value="UniProtKB-KW"/>
</dbReference>
<keyword evidence="5" id="KW-0443">Lipid metabolism</keyword>
<protein>
    <submittedName>
        <fullName evidence="10">Lysophospholipid acyltransferase</fullName>
    </submittedName>
</protein>
<dbReference type="Gene3D" id="3.30.40.10">
    <property type="entry name" value="Zinc/RING finger domain, C3HC4 (zinc finger)"/>
    <property type="match status" value="1"/>
</dbReference>
<keyword evidence="8" id="KW-0479">Metal-binding</keyword>
<organism evidence="10">
    <name type="scientific">Gaeavirus sp</name>
    <dbReference type="NCBI Taxonomy" id="2487767"/>
    <lineage>
        <taxon>Viruses</taxon>
        <taxon>Varidnaviria</taxon>
        <taxon>Bamfordvirae</taxon>
        <taxon>Nucleocytoviricota</taxon>
        <taxon>Megaviricetes</taxon>
        <taxon>Imitervirales</taxon>
        <taxon>Mimiviridae</taxon>
        <taxon>Klosneuvirinae</taxon>
    </lineage>
</organism>
<dbReference type="SUPFAM" id="SSF69593">
    <property type="entry name" value="Glycerol-3-phosphate (1)-acyltransferase"/>
    <property type="match status" value="1"/>
</dbReference>
<keyword evidence="2 10" id="KW-0808">Transferase</keyword>
<evidence type="ECO:0000256" key="5">
    <source>
        <dbReference type="ARBA" id="ARBA00023098"/>
    </source>
</evidence>
<evidence type="ECO:0000256" key="4">
    <source>
        <dbReference type="ARBA" id="ARBA00022989"/>
    </source>
</evidence>
<evidence type="ECO:0000256" key="6">
    <source>
        <dbReference type="ARBA" id="ARBA00023136"/>
    </source>
</evidence>
<feature type="domain" description="RING-type" evidence="9">
    <location>
        <begin position="26"/>
        <end position="74"/>
    </location>
</feature>
<evidence type="ECO:0000256" key="8">
    <source>
        <dbReference type="PROSITE-ProRule" id="PRU00175"/>
    </source>
</evidence>
<dbReference type="InterPro" id="IPR013083">
    <property type="entry name" value="Znf_RING/FYVE/PHD"/>
</dbReference>
<dbReference type="SUPFAM" id="SSF57850">
    <property type="entry name" value="RING/U-box"/>
    <property type="match status" value="1"/>
</dbReference>
<dbReference type="GO" id="GO:0008270">
    <property type="term" value="F:zinc ion binding"/>
    <property type="evidence" value="ECO:0007669"/>
    <property type="project" value="UniProtKB-KW"/>
</dbReference>
<evidence type="ECO:0000256" key="2">
    <source>
        <dbReference type="ARBA" id="ARBA00022679"/>
    </source>
</evidence>
<comment type="subcellular location">
    <subcellularLocation>
        <location evidence="1">Membrane</location>
    </subcellularLocation>
</comment>
<dbReference type="Pfam" id="PF01553">
    <property type="entry name" value="Acyltransferase"/>
    <property type="match status" value="1"/>
</dbReference>
<dbReference type="EMBL" id="MK072236">
    <property type="protein sequence ID" value="AYV80357.1"/>
    <property type="molecule type" value="Genomic_DNA"/>
</dbReference>
<keyword evidence="8" id="KW-0863">Zinc-finger</keyword>
<keyword evidence="6" id="KW-0472">Membrane</keyword>
<evidence type="ECO:0000256" key="7">
    <source>
        <dbReference type="ARBA" id="ARBA00023315"/>
    </source>
</evidence>
<dbReference type="InterPro" id="IPR002123">
    <property type="entry name" value="Plipid/glycerol_acylTrfase"/>
</dbReference>